<keyword evidence="3" id="KW-1185">Reference proteome</keyword>
<feature type="region of interest" description="Disordered" evidence="1">
    <location>
        <begin position="219"/>
        <end position="369"/>
    </location>
</feature>
<feature type="compositionally biased region" description="Low complexity" evidence="1">
    <location>
        <begin position="239"/>
        <end position="248"/>
    </location>
</feature>
<feature type="compositionally biased region" description="Polar residues" evidence="1">
    <location>
        <begin position="249"/>
        <end position="263"/>
    </location>
</feature>
<sequence length="387" mass="41772">MADYRSPALQAPHRKPLPTGAGLQFHLSDASNLQQTSPPLESNSHVNQHRPRTASSSFLPTSMHPLRQMTAVYPPQQQQQYNVALPSRHPSNATVSTTSTGGNPNPSRHMSTLQNNVRRSSSSRTSNSQVGYVALMRKQKATVWCDRAQVEDPREAHQRRVAKHRALLEVQGGGGSARTSTLASGGKIRHSSAIKSLPFTTGTMVGAGVPLRLSANEIGSADDDFDNPDGPTHHRRTGSGRSSVGSNRLTSGYQRPNQMRRSSGSGGTPPNVEPSEQRVDIPEIVETPVADKNGRESRIPTRGNSGASGQRESTSDINIRPPSAQSTTSQREEDFGMITELSGPNAAAATARRHKKAEELKRRGSVDDRTSTMTSVRLFVANPDLSD</sequence>
<name>A0AAF0DCM2_9EURO</name>
<feature type="region of interest" description="Disordered" evidence="1">
    <location>
        <begin position="1"/>
        <end position="60"/>
    </location>
</feature>
<gene>
    <name evidence="2" type="ORF">PRK78_001521</name>
</gene>
<feature type="compositionally biased region" description="Polar residues" evidence="1">
    <location>
        <begin position="29"/>
        <end position="46"/>
    </location>
</feature>
<reference evidence="2" key="1">
    <citation type="submission" date="2023-03" db="EMBL/GenBank/DDBJ databases">
        <title>Emydomyces testavorans Genome Sequence.</title>
        <authorList>
            <person name="Hoyer L."/>
        </authorList>
    </citation>
    <scope>NUCLEOTIDE SEQUENCE</scope>
    <source>
        <strain evidence="2">16-2883</strain>
    </source>
</reference>
<feature type="compositionally biased region" description="Polar residues" evidence="1">
    <location>
        <begin position="302"/>
        <end position="329"/>
    </location>
</feature>
<protein>
    <submittedName>
        <fullName evidence="2">Uncharacterized protein</fullName>
    </submittedName>
</protein>
<evidence type="ECO:0000256" key="1">
    <source>
        <dbReference type="SAM" id="MobiDB-lite"/>
    </source>
</evidence>
<dbReference type="EMBL" id="CP120627">
    <property type="protein sequence ID" value="WEW56086.1"/>
    <property type="molecule type" value="Genomic_DNA"/>
</dbReference>
<accession>A0AAF0DCM2</accession>
<proteinExistence type="predicted"/>
<organism evidence="2 3">
    <name type="scientific">Emydomyces testavorans</name>
    <dbReference type="NCBI Taxonomy" id="2070801"/>
    <lineage>
        <taxon>Eukaryota</taxon>
        <taxon>Fungi</taxon>
        <taxon>Dikarya</taxon>
        <taxon>Ascomycota</taxon>
        <taxon>Pezizomycotina</taxon>
        <taxon>Eurotiomycetes</taxon>
        <taxon>Eurotiomycetidae</taxon>
        <taxon>Onygenales</taxon>
        <taxon>Nannizziopsiaceae</taxon>
        <taxon>Emydomyces</taxon>
    </lineage>
</organism>
<dbReference type="Proteomes" id="UP001219355">
    <property type="component" value="Chromosome 1"/>
</dbReference>
<evidence type="ECO:0000313" key="2">
    <source>
        <dbReference type="EMBL" id="WEW56086.1"/>
    </source>
</evidence>
<feature type="compositionally biased region" description="Polar residues" evidence="1">
    <location>
        <begin position="89"/>
        <end position="114"/>
    </location>
</feature>
<feature type="region of interest" description="Disordered" evidence="1">
    <location>
        <begin position="87"/>
        <end position="128"/>
    </location>
</feature>
<feature type="compositionally biased region" description="Basic and acidic residues" evidence="1">
    <location>
        <begin position="356"/>
        <end position="369"/>
    </location>
</feature>
<dbReference type="AlphaFoldDB" id="A0AAF0DCM2"/>
<feature type="compositionally biased region" description="Low complexity" evidence="1">
    <location>
        <begin position="115"/>
        <end position="128"/>
    </location>
</feature>
<evidence type="ECO:0000313" key="3">
    <source>
        <dbReference type="Proteomes" id="UP001219355"/>
    </source>
</evidence>